<evidence type="ECO:0000256" key="1">
    <source>
        <dbReference type="SAM" id="MobiDB-lite"/>
    </source>
</evidence>
<dbReference type="KEGG" id="ovi:T265_10126"/>
<keyword evidence="3" id="KW-1185">Reference proteome</keyword>
<feature type="region of interest" description="Disordered" evidence="1">
    <location>
        <begin position="1"/>
        <end position="48"/>
    </location>
</feature>
<name>A0A074ZEE9_OPIVI</name>
<dbReference type="CTD" id="20324294"/>
<dbReference type="Proteomes" id="UP000054324">
    <property type="component" value="Unassembled WGS sequence"/>
</dbReference>
<organism evidence="2 3">
    <name type="scientific">Opisthorchis viverrini</name>
    <name type="common">Southeast Asian liver fluke</name>
    <dbReference type="NCBI Taxonomy" id="6198"/>
    <lineage>
        <taxon>Eukaryota</taxon>
        <taxon>Metazoa</taxon>
        <taxon>Spiralia</taxon>
        <taxon>Lophotrochozoa</taxon>
        <taxon>Platyhelminthes</taxon>
        <taxon>Trematoda</taxon>
        <taxon>Digenea</taxon>
        <taxon>Opisthorchiida</taxon>
        <taxon>Opisthorchiata</taxon>
        <taxon>Opisthorchiidae</taxon>
        <taxon>Opisthorchis</taxon>
    </lineage>
</organism>
<evidence type="ECO:0000313" key="2">
    <source>
        <dbReference type="EMBL" id="KER21590.1"/>
    </source>
</evidence>
<dbReference type="AlphaFoldDB" id="A0A074ZEE9"/>
<reference evidence="2 3" key="1">
    <citation type="submission" date="2013-11" db="EMBL/GenBank/DDBJ databases">
        <title>Opisthorchis viverrini - life in the bile duct.</title>
        <authorList>
            <person name="Young N.D."/>
            <person name="Nagarajan N."/>
            <person name="Lin S.J."/>
            <person name="Korhonen P.K."/>
            <person name="Jex A.R."/>
            <person name="Hall R.S."/>
            <person name="Safavi-Hemami H."/>
            <person name="Kaewkong W."/>
            <person name="Bertrand D."/>
            <person name="Gao S."/>
            <person name="Seet Q."/>
            <person name="Wongkham S."/>
            <person name="Teh B.T."/>
            <person name="Wongkham C."/>
            <person name="Intapan P.M."/>
            <person name="Maleewong W."/>
            <person name="Yang X."/>
            <person name="Hu M."/>
            <person name="Wang Z."/>
            <person name="Hofmann A."/>
            <person name="Sternberg P.W."/>
            <person name="Tan P."/>
            <person name="Wang J."/>
            <person name="Gasser R.B."/>
        </authorList>
    </citation>
    <scope>NUCLEOTIDE SEQUENCE [LARGE SCALE GENOMIC DNA]</scope>
</reference>
<proteinExistence type="predicted"/>
<accession>A0A074ZEE9</accession>
<dbReference type="GeneID" id="20324294"/>
<dbReference type="EMBL" id="KL596956">
    <property type="protein sequence ID" value="KER21590.1"/>
    <property type="molecule type" value="Genomic_DNA"/>
</dbReference>
<dbReference type="RefSeq" id="XP_009174666.1">
    <property type="nucleotide sequence ID" value="XM_009176402.1"/>
</dbReference>
<sequence length="224" mass="24872">MHSSLSDPPLNSPPTRLYLRTNSPAPASNAQLPTSTPRIIGERNNDCTTSSRFSPRIIMMEIRDHGVGFALPDLTDKKAGSEFGGINPHLHHFEGERGLQPPTAPAQTARRSDACPFEAASKNGYHEELLDIKADIFARARPSPQEHAKKIGQLNQTIYSWLTMSTEGHPDQLHPRRDAFIRATYCEQALVDRILLNIEFVPDTRQPCKSGAKTRRFLALSGLP</sequence>
<feature type="compositionally biased region" description="Polar residues" evidence="1">
    <location>
        <begin position="20"/>
        <end position="37"/>
    </location>
</feature>
<gene>
    <name evidence="2" type="ORF">T265_10126</name>
</gene>
<evidence type="ECO:0000313" key="3">
    <source>
        <dbReference type="Proteomes" id="UP000054324"/>
    </source>
</evidence>
<protein>
    <submittedName>
        <fullName evidence="2">Uncharacterized protein</fullName>
    </submittedName>
</protein>